<dbReference type="PANTHER" id="PTHR43031">
    <property type="entry name" value="FAD-DEPENDENT OXIDOREDUCTASE"/>
    <property type="match status" value="1"/>
</dbReference>
<dbReference type="SUPFAM" id="SSF52821">
    <property type="entry name" value="Rhodanese/Cell cycle control phosphatase"/>
    <property type="match status" value="1"/>
</dbReference>
<proteinExistence type="predicted"/>
<evidence type="ECO:0000313" key="2">
    <source>
        <dbReference type="EMBL" id="KAB0672151.1"/>
    </source>
</evidence>
<gene>
    <name evidence="2" type="ORF">F6V30_06175</name>
</gene>
<feature type="domain" description="Rhodanese" evidence="1">
    <location>
        <begin position="42"/>
        <end position="110"/>
    </location>
</feature>
<dbReference type="RefSeq" id="WP_151156430.1">
    <property type="nucleotide sequence ID" value="NZ_VZRA01000001.1"/>
</dbReference>
<comment type="caution">
    <text evidence="2">The sequence shown here is derived from an EMBL/GenBank/DDBJ whole genome shotgun (WGS) entry which is preliminary data.</text>
</comment>
<dbReference type="PROSITE" id="PS50206">
    <property type="entry name" value="RHODANESE_3"/>
    <property type="match status" value="1"/>
</dbReference>
<keyword evidence="3" id="KW-1185">Reference proteome</keyword>
<protein>
    <submittedName>
        <fullName evidence="2">Sulfurtransferase</fullName>
    </submittedName>
</protein>
<dbReference type="Proteomes" id="UP000798046">
    <property type="component" value="Unassembled WGS sequence"/>
</dbReference>
<dbReference type="PANTHER" id="PTHR43031:SF1">
    <property type="entry name" value="PYRIDINE NUCLEOTIDE-DISULPHIDE OXIDOREDUCTASE"/>
    <property type="match status" value="1"/>
</dbReference>
<dbReference type="InterPro" id="IPR050229">
    <property type="entry name" value="GlpE_sulfurtransferase"/>
</dbReference>
<dbReference type="InterPro" id="IPR001763">
    <property type="entry name" value="Rhodanese-like_dom"/>
</dbReference>
<accession>A0ABQ6TT00</accession>
<dbReference type="EMBL" id="VZRA01000001">
    <property type="protein sequence ID" value="KAB0672151.1"/>
    <property type="molecule type" value="Genomic_DNA"/>
</dbReference>
<evidence type="ECO:0000313" key="3">
    <source>
        <dbReference type="Proteomes" id="UP000798046"/>
    </source>
</evidence>
<reference evidence="2 3" key="1">
    <citation type="journal article" date="2020" name="Microorganisms">
        <title>Description of Three Novel Members in the Family Geobacteraceae, Oryzomonas japonicum gen. nov., sp. nov., Oryzomonas sagensis sp. nov., and Oryzomonas ruber sp. nov.</title>
        <authorList>
            <person name="Xu Z."/>
            <person name="Masuda Y."/>
            <person name="Hayakawa C."/>
            <person name="Ushijima N."/>
            <person name="Kawano K."/>
            <person name="Shiratori Y."/>
            <person name="Senoo K."/>
            <person name="Itoh H."/>
        </authorList>
    </citation>
    <scope>NUCLEOTIDE SEQUENCE [LARGE SCALE GENOMIC DNA]</scope>
    <source>
        <strain evidence="2 3">Red100</strain>
    </source>
</reference>
<name>A0ABQ6TT00_9BACT</name>
<dbReference type="SMART" id="SM00450">
    <property type="entry name" value="RHOD"/>
    <property type="match status" value="1"/>
</dbReference>
<dbReference type="Gene3D" id="3.40.250.10">
    <property type="entry name" value="Rhodanese-like domain"/>
    <property type="match status" value="1"/>
</dbReference>
<evidence type="ECO:0000259" key="1">
    <source>
        <dbReference type="PROSITE" id="PS50206"/>
    </source>
</evidence>
<organism evidence="2 3">
    <name type="scientific">Oryzomonas sagensis</name>
    <dbReference type="NCBI Taxonomy" id="2603857"/>
    <lineage>
        <taxon>Bacteria</taxon>
        <taxon>Pseudomonadati</taxon>
        <taxon>Thermodesulfobacteriota</taxon>
        <taxon>Desulfuromonadia</taxon>
        <taxon>Geobacterales</taxon>
        <taxon>Geobacteraceae</taxon>
        <taxon>Oryzomonas</taxon>
    </lineage>
</organism>
<sequence length="123" mass="13513">MLEGFEVSAETVKAHMHDAVLPVFVNIRHHQDWDSGLFKARGALRIPDDEVERHLDEIPHDRTVVVYSSCPGDEASVRAAQVLRQHGWDDVHPLAGGFNAYLQAGLPVEGIGGNVPATKIMLL</sequence>
<dbReference type="Pfam" id="PF00581">
    <property type="entry name" value="Rhodanese"/>
    <property type="match status" value="1"/>
</dbReference>
<dbReference type="InterPro" id="IPR036873">
    <property type="entry name" value="Rhodanese-like_dom_sf"/>
</dbReference>